<organism evidence="2 3">
    <name type="scientific">Actinoplanes teichomyceticus</name>
    <dbReference type="NCBI Taxonomy" id="1867"/>
    <lineage>
        <taxon>Bacteria</taxon>
        <taxon>Bacillati</taxon>
        <taxon>Actinomycetota</taxon>
        <taxon>Actinomycetes</taxon>
        <taxon>Micromonosporales</taxon>
        <taxon>Micromonosporaceae</taxon>
        <taxon>Actinoplanes</taxon>
    </lineage>
</organism>
<name>A0A561VJ45_ACTTI</name>
<protein>
    <submittedName>
        <fullName evidence="2">Uncharacterized protein</fullName>
    </submittedName>
</protein>
<dbReference type="AlphaFoldDB" id="A0A561VJ45"/>
<keyword evidence="3" id="KW-1185">Reference proteome</keyword>
<sequence>MRDRTASRDYSPAREEFRREHERRRFWGLRRRHAERLRRGGAASSITPTGEGERTGPVVSAASAGVPAVSRVVPVPVPVPGAGIPAVSPVGPAPVSRAEFRRAWQVALVRVPGVWQVALVRVPGVRQAASVRVLAVWQPAPARVSPASGSGPRVTASGSTPAFPVVGPAAAGKWMPAAPTWVSAALLLVPASSKQVSAALMWVPGASVMAPAVRAAANPVPPRPARPSRASAPMPRLALRPLGATSRSAASGVAARSREPRPVPGAWSVAGPACAPGAWTVAGPASGAGLPGGVGRCGMAIAVTPSDIRCRRVRGGRGVAAGVAKSEIAEFRRGPLFRPFMVSAGLPGLRSRIVHRAHGPPASCGFDSTNGVRKPLSRAGVFVACRIGPMGTVAMTPCSACRCTGF</sequence>
<feature type="region of interest" description="Disordered" evidence="1">
    <location>
        <begin position="37"/>
        <end position="58"/>
    </location>
</feature>
<reference evidence="2 3" key="1">
    <citation type="submission" date="2019-06" db="EMBL/GenBank/DDBJ databases">
        <title>Sequencing the genomes of 1000 actinobacteria strains.</title>
        <authorList>
            <person name="Klenk H.-P."/>
        </authorList>
    </citation>
    <scope>NUCLEOTIDE SEQUENCE [LARGE SCALE GENOMIC DNA]</scope>
    <source>
        <strain evidence="2 3">DSM 43866</strain>
    </source>
</reference>
<dbReference type="Proteomes" id="UP000320239">
    <property type="component" value="Unassembled WGS sequence"/>
</dbReference>
<evidence type="ECO:0000256" key="1">
    <source>
        <dbReference type="SAM" id="MobiDB-lite"/>
    </source>
</evidence>
<evidence type="ECO:0000313" key="2">
    <source>
        <dbReference type="EMBL" id="TWG11629.1"/>
    </source>
</evidence>
<evidence type="ECO:0000313" key="3">
    <source>
        <dbReference type="Proteomes" id="UP000320239"/>
    </source>
</evidence>
<feature type="region of interest" description="Disordered" evidence="1">
    <location>
        <begin position="1"/>
        <end position="21"/>
    </location>
</feature>
<comment type="caution">
    <text evidence="2">The sequence shown here is derived from an EMBL/GenBank/DDBJ whole genome shotgun (WGS) entry which is preliminary data.</text>
</comment>
<gene>
    <name evidence="2" type="ORF">FHX34_106359</name>
</gene>
<accession>A0A561VJ45</accession>
<proteinExistence type="predicted"/>
<dbReference type="EMBL" id="VIWY01000006">
    <property type="protein sequence ID" value="TWG11629.1"/>
    <property type="molecule type" value="Genomic_DNA"/>
</dbReference>